<feature type="signal peptide" evidence="2">
    <location>
        <begin position="1"/>
        <end position="27"/>
    </location>
</feature>
<evidence type="ECO:0000256" key="2">
    <source>
        <dbReference type="SAM" id="SignalP"/>
    </source>
</evidence>
<sequence length="164" mass="17137">MSRHAVQRLMTLLTFALAMVVSLRARAAIVPVCEDDRMTIVAPPSEPSCTVLTSVDDETGETRDAPLCDPRGASSIAPQRTLPMTDARIDAAPGCLGGDAGPSVGPNSRHPVPTSELASTPQQALLLSDLVLPAPYASVAHVSFLPRPGGPRAGVEQGVYHPPR</sequence>
<dbReference type="Proteomes" id="UP000238348">
    <property type="component" value="Chromosome"/>
</dbReference>
<proteinExistence type="predicted"/>
<dbReference type="EMBL" id="CP012673">
    <property type="protein sequence ID" value="AUX41976.1"/>
    <property type="molecule type" value="Genomic_DNA"/>
</dbReference>
<feature type="region of interest" description="Disordered" evidence="1">
    <location>
        <begin position="56"/>
        <end position="115"/>
    </location>
</feature>
<evidence type="ECO:0000313" key="3">
    <source>
        <dbReference type="EMBL" id="AUX41976.1"/>
    </source>
</evidence>
<reference evidence="3 4" key="1">
    <citation type="submission" date="2015-09" db="EMBL/GenBank/DDBJ databases">
        <title>Sorangium comparison.</title>
        <authorList>
            <person name="Zaburannyi N."/>
            <person name="Bunk B."/>
            <person name="Overmann J."/>
            <person name="Mueller R."/>
        </authorList>
    </citation>
    <scope>NUCLEOTIDE SEQUENCE [LARGE SCALE GENOMIC DNA]</scope>
    <source>
        <strain evidence="3 4">So ce26</strain>
    </source>
</reference>
<evidence type="ECO:0008006" key="5">
    <source>
        <dbReference type="Google" id="ProtNLM"/>
    </source>
</evidence>
<dbReference type="OrthoDB" id="5517293at2"/>
<evidence type="ECO:0000313" key="4">
    <source>
        <dbReference type="Proteomes" id="UP000238348"/>
    </source>
</evidence>
<accession>A0A2L0ERQ8</accession>
<name>A0A2L0ERQ8_SORCE</name>
<protein>
    <recommendedName>
        <fullName evidence="5">Secreted protein</fullName>
    </recommendedName>
</protein>
<organism evidence="3 4">
    <name type="scientific">Sorangium cellulosum</name>
    <name type="common">Polyangium cellulosum</name>
    <dbReference type="NCBI Taxonomy" id="56"/>
    <lineage>
        <taxon>Bacteria</taxon>
        <taxon>Pseudomonadati</taxon>
        <taxon>Myxococcota</taxon>
        <taxon>Polyangia</taxon>
        <taxon>Polyangiales</taxon>
        <taxon>Polyangiaceae</taxon>
        <taxon>Sorangium</taxon>
    </lineage>
</organism>
<evidence type="ECO:0000256" key="1">
    <source>
        <dbReference type="SAM" id="MobiDB-lite"/>
    </source>
</evidence>
<feature type="chain" id="PRO_5014824015" description="Secreted protein" evidence="2">
    <location>
        <begin position="28"/>
        <end position="164"/>
    </location>
</feature>
<gene>
    <name evidence="3" type="ORF">SOCE26_034010</name>
</gene>
<dbReference type="AlphaFoldDB" id="A0A2L0ERQ8"/>
<keyword evidence="2" id="KW-0732">Signal</keyword>